<dbReference type="EMBL" id="JFHC01000007">
    <property type="protein sequence ID" value="KDR43540.1"/>
    <property type="molecule type" value="Genomic_DNA"/>
</dbReference>
<keyword evidence="2" id="KW-1185">Reference proteome</keyword>
<evidence type="ECO:0000313" key="2">
    <source>
        <dbReference type="Proteomes" id="UP000027466"/>
    </source>
</evidence>
<dbReference type="AlphaFoldDB" id="A0A069PSF7"/>
<name>A0A069PSF7_9BURK</name>
<comment type="caution">
    <text evidence="1">The sequence shown here is derived from an EMBL/GenBank/DDBJ whole genome shotgun (WGS) entry which is preliminary data.</text>
</comment>
<evidence type="ECO:0000313" key="1">
    <source>
        <dbReference type="EMBL" id="KDR43540.1"/>
    </source>
</evidence>
<protein>
    <submittedName>
        <fullName evidence="1">Uncharacterized protein</fullName>
    </submittedName>
</protein>
<dbReference type="RefSeq" id="WP_051672352.1">
    <property type="nucleotide sequence ID" value="NZ_CADFFX010000004.1"/>
</dbReference>
<sequence length="72" mass="8333">MHKVKLEHNDDTALDPADPDLVMRGSLFIDCHEAGWWEARHDGTWMAHLWHAGHDIVEASRERLIEHLARDA</sequence>
<dbReference type="Proteomes" id="UP000027466">
    <property type="component" value="Unassembled WGS sequence"/>
</dbReference>
<reference evidence="1 2" key="1">
    <citation type="submission" date="2014-03" db="EMBL/GenBank/DDBJ databases">
        <title>Draft Genome Sequences of Four Burkholderia Strains.</title>
        <authorList>
            <person name="Liu X.Y."/>
            <person name="Li C.X."/>
            <person name="Xu J.H."/>
        </authorList>
    </citation>
    <scope>NUCLEOTIDE SEQUENCE [LARGE SCALE GENOMIC DNA]</scope>
    <source>
        <strain evidence="1 2">DSM 50014</strain>
    </source>
</reference>
<gene>
    <name evidence="1" type="ORF">BG61_36015</name>
</gene>
<organism evidence="1 2">
    <name type="scientific">Caballeronia glathei</name>
    <dbReference type="NCBI Taxonomy" id="60547"/>
    <lineage>
        <taxon>Bacteria</taxon>
        <taxon>Pseudomonadati</taxon>
        <taxon>Pseudomonadota</taxon>
        <taxon>Betaproteobacteria</taxon>
        <taxon>Burkholderiales</taxon>
        <taxon>Burkholderiaceae</taxon>
        <taxon>Caballeronia</taxon>
    </lineage>
</organism>
<accession>A0A069PSF7</accession>
<dbReference type="STRING" id="60547.GCA_000751215_02066"/>
<proteinExistence type="predicted"/>